<name>A0A2G9T571_TELCI</name>
<gene>
    <name evidence="1" type="ORF">TELCIR_25561</name>
</gene>
<feature type="non-terminal residue" evidence="1">
    <location>
        <position position="89"/>
    </location>
</feature>
<dbReference type="EMBL" id="KZ418972">
    <property type="protein sequence ID" value="PIO53119.1"/>
    <property type="molecule type" value="Genomic_DNA"/>
</dbReference>
<protein>
    <submittedName>
        <fullName evidence="1">Uncharacterized protein</fullName>
    </submittedName>
</protein>
<sequence length="89" mass="10421">LVSRQQIVDELHHMADVRFPADVCMPGSRLVHFDVVLLEKCPRKRRPYHRAHAQTIRRFTENKLRRKISSVLFLCSSGTVDLPGTWIFH</sequence>
<accession>A0A2G9T571</accession>
<keyword evidence="2" id="KW-1185">Reference proteome</keyword>
<dbReference type="Proteomes" id="UP000230423">
    <property type="component" value="Unassembled WGS sequence"/>
</dbReference>
<evidence type="ECO:0000313" key="1">
    <source>
        <dbReference type="EMBL" id="PIO53119.1"/>
    </source>
</evidence>
<reference evidence="1 2" key="1">
    <citation type="submission" date="2015-09" db="EMBL/GenBank/DDBJ databases">
        <title>Draft genome of the parasitic nematode Teladorsagia circumcincta isolate WARC Sus (inbred).</title>
        <authorList>
            <person name="Mitreva M."/>
        </authorList>
    </citation>
    <scope>NUCLEOTIDE SEQUENCE [LARGE SCALE GENOMIC DNA]</scope>
    <source>
        <strain evidence="1 2">S</strain>
    </source>
</reference>
<dbReference type="AlphaFoldDB" id="A0A2G9T571"/>
<feature type="non-terminal residue" evidence="1">
    <location>
        <position position="1"/>
    </location>
</feature>
<organism evidence="1 2">
    <name type="scientific">Teladorsagia circumcincta</name>
    <name type="common">Brown stomach worm</name>
    <name type="synonym">Ostertagia circumcincta</name>
    <dbReference type="NCBI Taxonomy" id="45464"/>
    <lineage>
        <taxon>Eukaryota</taxon>
        <taxon>Metazoa</taxon>
        <taxon>Ecdysozoa</taxon>
        <taxon>Nematoda</taxon>
        <taxon>Chromadorea</taxon>
        <taxon>Rhabditida</taxon>
        <taxon>Rhabditina</taxon>
        <taxon>Rhabditomorpha</taxon>
        <taxon>Strongyloidea</taxon>
        <taxon>Trichostrongylidae</taxon>
        <taxon>Teladorsagia</taxon>
    </lineage>
</organism>
<evidence type="ECO:0000313" key="2">
    <source>
        <dbReference type="Proteomes" id="UP000230423"/>
    </source>
</evidence>
<proteinExistence type="predicted"/>